<dbReference type="EMBL" id="JASBNA010000011">
    <property type="protein sequence ID" value="KAK7688074.1"/>
    <property type="molecule type" value="Genomic_DNA"/>
</dbReference>
<feature type="domain" description="RDRP core" evidence="2">
    <location>
        <begin position="6"/>
        <end position="135"/>
    </location>
</feature>
<organism evidence="3 4">
    <name type="scientific">Cerrena zonata</name>
    <dbReference type="NCBI Taxonomy" id="2478898"/>
    <lineage>
        <taxon>Eukaryota</taxon>
        <taxon>Fungi</taxon>
        <taxon>Dikarya</taxon>
        <taxon>Basidiomycota</taxon>
        <taxon>Agaricomycotina</taxon>
        <taxon>Agaricomycetes</taxon>
        <taxon>Polyporales</taxon>
        <taxon>Cerrenaceae</taxon>
        <taxon>Cerrena</taxon>
    </lineage>
</organism>
<keyword evidence="1" id="KW-0696">RNA-directed RNA polymerase</keyword>
<dbReference type="Pfam" id="PF05183">
    <property type="entry name" value="RdRP"/>
    <property type="match status" value="1"/>
</dbReference>
<keyword evidence="1" id="KW-0808">Transferase</keyword>
<sequence length="194" mass="21303">MLISDCLDPCGVLEPGEVHIKSSYHNLQNQEGNMTDIILGDVLLTRHPCKVPTDVQKATAVFKKELILYTDVIVISVKGHKVQDEILGRHLASMTGGGDYDGDKMQAFWDPELLKDFKPADPISATEPARVQAALVTENVTVPTVLETMKPQDGYLNQILVLQKAPPPGIGQCLLGRQLLENVGTFHLSKWLPP</sequence>
<dbReference type="GO" id="GO:0003723">
    <property type="term" value="F:RNA binding"/>
    <property type="evidence" value="ECO:0007669"/>
    <property type="project" value="UniProtKB-KW"/>
</dbReference>
<name>A0AAW0GD78_9APHY</name>
<dbReference type="GO" id="GO:0030422">
    <property type="term" value="P:siRNA processing"/>
    <property type="evidence" value="ECO:0007669"/>
    <property type="project" value="TreeGrafter"/>
</dbReference>
<comment type="caution">
    <text evidence="3">The sequence shown here is derived from an EMBL/GenBank/DDBJ whole genome shotgun (WGS) entry which is preliminary data.</text>
</comment>
<comment type="catalytic activity">
    <reaction evidence="1">
        <text>RNA(n) + a ribonucleoside 5'-triphosphate = RNA(n+1) + diphosphate</text>
        <dbReference type="Rhea" id="RHEA:21248"/>
        <dbReference type="Rhea" id="RHEA-COMP:14527"/>
        <dbReference type="Rhea" id="RHEA-COMP:17342"/>
        <dbReference type="ChEBI" id="CHEBI:33019"/>
        <dbReference type="ChEBI" id="CHEBI:61557"/>
        <dbReference type="ChEBI" id="CHEBI:140395"/>
        <dbReference type="EC" id="2.7.7.48"/>
    </reaction>
</comment>
<evidence type="ECO:0000313" key="3">
    <source>
        <dbReference type="EMBL" id="KAK7688074.1"/>
    </source>
</evidence>
<gene>
    <name evidence="3" type="ORF">QCA50_008444</name>
</gene>
<evidence type="ECO:0000259" key="2">
    <source>
        <dbReference type="Pfam" id="PF05183"/>
    </source>
</evidence>
<dbReference type="PANTHER" id="PTHR23079">
    <property type="entry name" value="RNA-DEPENDENT RNA POLYMERASE"/>
    <property type="match status" value="1"/>
</dbReference>
<dbReference type="GO" id="GO:0003968">
    <property type="term" value="F:RNA-directed RNA polymerase activity"/>
    <property type="evidence" value="ECO:0007669"/>
    <property type="project" value="UniProtKB-KW"/>
</dbReference>
<dbReference type="GO" id="GO:0031380">
    <property type="term" value="C:nuclear RNA-directed RNA polymerase complex"/>
    <property type="evidence" value="ECO:0007669"/>
    <property type="project" value="TreeGrafter"/>
</dbReference>
<dbReference type="InterPro" id="IPR007855">
    <property type="entry name" value="RDRP"/>
</dbReference>
<keyword evidence="1" id="KW-0548">Nucleotidyltransferase</keyword>
<dbReference type="PANTHER" id="PTHR23079:SF14">
    <property type="entry name" value="RNA-DEPENDENT RNA POLYMERASE"/>
    <property type="match status" value="1"/>
</dbReference>
<proteinExistence type="inferred from homology"/>
<accession>A0AAW0GD78</accession>
<reference evidence="3 4" key="1">
    <citation type="submission" date="2022-09" db="EMBL/GenBank/DDBJ databases">
        <authorList>
            <person name="Palmer J.M."/>
        </authorList>
    </citation>
    <scope>NUCLEOTIDE SEQUENCE [LARGE SCALE GENOMIC DNA]</scope>
    <source>
        <strain evidence="3 4">DSM 7382</strain>
    </source>
</reference>
<evidence type="ECO:0000256" key="1">
    <source>
        <dbReference type="RuleBase" id="RU363098"/>
    </source>
</evidence>
<keyword evidence="1" id="KW-0694">RNA-binding</keyword>
<protein>
    <recommendedName>
        <fullName evidence="1">RNA-dependent RNA polymerase</fullName>
        <ecNumber evidence="1">2.7.7.48</ecNumber>
    </recommendedName>
</protein>
<dbReference type="EC" id="2.7.7.48" evidence="1"/>
<dbReference type="AlphaFoldDB" id="A0AAW0GD78"/>
<dbReference type="InterPro" id="IPR057596">
    <property type="entry name" value="RDRP_core"/>
</dbReference>
<comment type="similarity">
    <text evidence="1">Belongs to the RdRP family.</text>
</comment>
<evidence type="ECO:0000313" key="4">
    <source>
        <dbReference type="Proteomes" id="UP001385951"/>
    </source>
</evidence>
<keyword evidence="4" id="KW-1185">Reference proteome</keyword>
<dbReference type="Proteomes" id="UP001385951">
    <property type="component" value="Unassembled WGS sequence"/>
</dbReference>